<dbReference type="PANTHER" id="PTHR46481">
    <property type="entry name" value="ZINC FINGER BED DOMAIN-CONTAINING PROTEIN 4"/>
    <property type="match status" value="1"/>
</dbReference>
<feature type="region of interest" description="Disordered" evidence="1">
    <location>
        <begin position="1"/>
        <end position="53"/>
    </location>
</feature>
<evidence type="ECO:0000256" key="1">
    <source>
        <dbReference type="SAM" id="MobiDB-lite"/>
    </source>
</evidence>
<sequence length="111" mass="12159">MSITGENVNVTLSSSTESPKELEKTGETPTSGTKKRKGKKPVEDSTIEGGGEENIDSKALVCLDVETRWNSTYSMLKSALVFKKAFRNMKTRYLPSTKELKKVGGAPNDED</sequence>
<feature type="compositionally biased region" description="Polar residues" evidence="1">
    <location>
        <begin position="1"/>
        <end position="17"/>
    </location>
</feature>
<name>A0ABR2G2P6_9ROSI</name>
<dbReference type="EMBL" id="JBBPBM010000003">
    <property type="protein sequence ID" value="KAK8593342.1"/>
    <property type="molecule type" value="Genomic_DNA"/>
</dbReference>
<dbReference type="Proteomes" id="UP001472677">
    <property type="component" value="Unassembled WGS sequence"/>
</dbReference>
<dbReference type="PANTHER" id="PTHR46481:SF8">
    <property type="entry name" value="ZINC FINGER BED DOMAIN-CONTAINING PROTEIN RICESLEEPER 1-LIKE"/>
    <property type="match status" value="1"/>
</dbReference>
<reference evidence="2 3" key="1">
    <citation type="journal article" date="2024" name="G3 (Bethesda)">
        <title>Genome assembly of Hibiscus sabdariffa L. provides insights into metabolisms of medicinal natural products.</title>
        <authorList>
            <person name="Kim T."/>
        </authorList>
    </citation>
    <scope>NUCLEOTIDE SEQUENCE [LARGE SCALE GENOMIC DNA]</scope>
    <source>
        <strain evidence="2">TK-2024</strain>
        <tissue evidence="2">Old leaves</tissue>
    </source>
</reference>
<evidence type="ECO:0000313" key="2">
    <source>
        <dbReference type="EMBL" id="KAK8593342.1"/>
    </source>
</evidence>
<keyword evidence="3" id="KW-1185">Reference proteome</keyword>
<accession>A0ABR2G2P6</accession>
<comment type="caution">
    <text evidence="2">The sequence shown here is derived from an EMBL/GenBank/DDBJ whole genome shotgun (WGS) entry which is preliminary data.</text>
</comment>
<organism evidence="2 3">
    <name type="scientific">Hibiscus sabdariffa</name>
    <name type="common">roselle</name>
    <dbReference type="NCBI Taxonomy" id="183260"/>
    <lineage>
        <taxon>Eukaryota</taxon>
        <taxon>Viridiplantae</taxon>
        <taxon>Streptophyta</taxon>
        <taxon>Embryophyta</taxon>
        <taxon>Tracheophyta</taxon>
        <taxon>Spermatophyta</taxon>
        <taxon>Magnoliopsida</taxon>
        <taxon>eudicotyledons</taxon>
        <taxon>Gunneridae</taxon>
        <taxon>Pentapetalae</taxon>
        <taxon>rosids</taxon>
        <taxon>malvids</taxon>
        <taxon>Malvales</taxon>
        <taxon>Malvaceae</taxon>
        <taxon>Malvoideae</taxon>
        <taxon>Hibiscus</taxon>
    </lineage>
</organism>
<evidence type="ECO:0000313" key="3">
    <source>
        <dbReference type="Proteomes" id="UP001472677"/>
    </source>
</evidence>
<dbReference type="InterPro" id="IPR052035">
    <property type="entry name" value="ZnF_BED_domain_contain"/>
</dbReference>
<gene>
    <name evidence="2" type="ORF">V6N12_045424</name>
</gene>
<proteinExistence type="predicted"/>
<protein>
    <submittedName>
        <fullName evidence="2">Uncharacterized protein</fullName>
    </submittedName>
</protein>